<evidence type="ECO:0000313" key="2">
    <source>
        <dbReference type="EMBL" id="KZE16048.1"/>
    </source>
</evidence>
<name>A0AB34XR79_9MICO</name>
<dbReference type="EMBL" id="LQQR01000030">
    <property type="protein sequence ID" value="KZE16048.1"/>
    <property type="molecule type" value="Genomic_DNA"/>
</dbReference>
<dbReference type="AlphaFoldDB" id="A0AB34XR79"/>
<protein>
    <recommendedName>
        <fullName evidence="1">ABC-three component systems C-terminal domain-containing protein</fullName>
    </recommendedName>
</protein>
<dbReference type="Pfam" id="PF20279">
    <property type="entry name" value="CTD12"/>
    <property type="match status" value="1"/>
</dbReference>
<proteinExistence type="predicted"/>
<accession>A0AB34XR79</accession>
<dbReference type="InterPro" id="IPR046917">
    <property type="entry name" value="ABC-3C_CTD12"/>
</dbReference>
<sequence>MGYPYEDLAEAQFEALVVQAAKLLLGRGVQGFATGVDGGRDARFEGLADGFPSAARPWDGISIIQAKHTMSYGYFSDSDFSGGAASSVLANELPRAKKLYENGKLNNYLLYSNRYLTANANEKIIEMVSAETGIPSESVHLCGIEALDESFRMEPRLAQLAGVNPLDGPLIVSSRELAEVVEAIAEIIDDNTTGMQSRPQERTSLAAKNELNSMTEKTSRRLMGNYGHLLTQFKDFLADPGNSAIRDLYDSCAEDFDLKILAHKEEHHTFDKVFGQIVDLLTSRDPLLGRNRRLTRAMVFYMYWNCDIGDTEVEADVVSNQA</sequence>
<dbReference type="RefSeq" id="WP_063250523.1">
    <property type="nucleotide sequence ID" value="NZ_CBDRLP010000039.1"/>
</dbReference>
<reference evidence="3" key="1">
    <citation type="submission" date="2016-01" db="EMBL/GenBank/DDBJ databases">
        <title>Draft genome of Chromobacterium sp. F49.</title>
        <authorList>
            <person name="Hong K.W."/>
        </authorList>
    </citation>
    <scope>NUCLEOTIDE SEQUENCE [LARGE SCALE GENOMIC DNA]</scope>
    <source>
        <strain evidence="3">M40</strain>
    </source>
</reference>
<dbReference type="Proteomes" id="UP000076612">
    <property type="component" value="Unassembled WGS sequence"/>
</dbReference>
<feature type="domain" description="ABC-three component systems C-terminal" evidence="1">
    <location>
        <begin position="167"/>
        <end position="309"/>
    </location>
</feature>
<evidence type="ECO:0000313" key="3">
    <source>
        <dbReference type="Proteomes" id="UP000076612"/>
    </source>
</evidence>
<gene>
    <name evidence="2" type="ORF">AVW13_15010</name>
</gene>
<comment type="caution">
    <text evidence="2">The sequence shown here is derived from an EMBL/GenBank/DDBJ whole genome shotgun (WGS) entry which is preliminary data.</text>
</comment>
<organism evidence="2 3">
    <name type="scientific">Brevibacterium casei</name>
    <dbReference type="NCBI Taxonomy" id="33889"/>
    <lineage>
        <taxon>Bacteria</taxon>
        <taxon>Bacillati</taxon>
        <taxon>Actinomycetota</taxon>
        <taxon>Actinomycetes</taxon>
        <taxon>Micrococcales</taxon>
        <taxon>Brevibacteriaceae</taxon>
        <taxon>Brevibacterium</taxon>
    </lineage>
</organism>
<evidence type="ECO:0000259" key="1">
    <source>
        <dbReference type="Pfam" id="PF20279"/>
    </source>
</evidence>